<dbReference type="Proteomes" id="UP000830395">
    <property type="component" value="Chromosome 3"/>
</dbReference>
<dbReference type="EMBL" id="CM040977">
    <property type="protein sequence ID" value="MCJ8730847.1"/>
    <property type="molecule type" value="Genomic_DNA"/>
</dbReference>
<keyword evidence="2" id="KW-1185">Reference proteome</keyword>
<name>A0ACC5Y5P5_9TELE</name>
<accession>A0ACC5Y5P5</accession>
<organism evidence="1 2">
    <name type="scientific">Pangasius djambal</name>
    <dbReference type="NCBI Taxonomy" id="1691987"/>
    <lineage>
        <taxon>Eukaryota</taxon>
        <taxon>Metazoa</taxon>
        <taxon>Chordata</taxon>
        <taxon>Craniata</taxon>
        <taxon>Vertebrata</taxon>
        <taxon>Euteleostomi</taxon>
        <taxon>Actinopterygii</taxon>
        <taxon>Neopterygii</taxon>
        <taxon>Teleostei</taxon>
        <taxon>Ostariophysi</taxon>
        <taxon>Siluriformes</taxon>
        <taxon>Pangasiidae</taxon>
        <taxon>Pangasius</taxon>
    </lineage>
</organism>
<sequence>MARILTNSVLNMLVYDMRPISMVEGEGFKEMIHTFNPDYVLPSRTHFTKLVERKYETILNHVKDTLKSASGKIALTADAWTSLATEAYLGITCHYLSDDWVFKKYCLTTMPLEERHTGANIAGWIEEALEKVGLPPSKIVEIVHDNARNIVLAANILHDRHRWLSVRCAGHTLQLVVNHALKQTQTSNALGAARALVEHFKKSELARTKLKLKQKQMGTPDHRLIQDVSTRWNSTYYMITRLLEQRWPVTATLSDPTATQQGKRYLDLKPDQWTLLEHLAKALEPFECATVFLSGESYVTISTLPPLYRGLLKSTSIAYDVAPVQAFQTAASLEMTEYCSDVVSVTDDDPSKHIIAAALDPRFRKLKILTPQEKFSMQSKLQDLALQIAFEKNQPSTGESTPSDDLHSTSRHESTLDSLLGCDSDGDESETDQQASHEQLVSNEVLMYFAEPPILKKQCPLSWWKLNETKYPTLAILAKSFLCIPATSTPSERLFSVAGNIVSKKRASLDPDHVDIHAQQ</sequence>
<comment type="caution">
    <text evidence="1">The sequence shown here is derived from an EMBL/GenBank/DDBJ whole genome shotgun (WGS) entry which is preliminary data.</text>
</comment>
<proteinExistence type="predicted"/>
<gene>
    <name evidence="1" type="ORF">PDJAM_G00189060</name>
</gene>
<evidence type="ECO:0000313" key="1">
    <source>
        <dbReference type="EMBL" id="MCJ8730847.1"/>
    </source>
</evidence>
<evidence type="ECO:0000313" key="2">
    <source>
        <dbReference type="Proteomes" id="UP000830395"/>
    </source>
</evidence>
<reference evidence="1" key="1">
    <citation type="submission" date="2020-02" db="EMBL/GenBank/DDBJ databases">
        <title>Genome sequencing of the panga catfish, Pangasius djambal.</title>
        <authorList>
            <person name="Wen M."/>
            <person name="Zahm M."/>
            <person name="Roques C."/>
            <person name="Cabau C."/>
            <person name="Klopp C."/>
            <person name="Donnadieu C."/>
            <person name="Jouanno E."/>
            <person name="Avarre J.-C."/>
            <person name="Campet M."/>
            <person name="Ha T."/>
            <person name="Dugue R."/>
            <person name="Lampietro C."/>
            <person name="Louis A."/>
            <person name="Herpin A."/>
            <person name="Echchiki A."/>
            <person name="Berthelot C."/>
            <person name="Parey E."/>
            <person name="Roest-Crollius H."/>
            <person name="Braasch I."/>
            <person name="Postlethwait J.H."/>
            <person name="Bobe J."/>
            <person name="Montfort J."/>
            <person name="Bouchez O."/>
            <person name="Begum T."/>
            <person name="Schartl M."/>
            <person name="Gustiano R."/>
            <person name="Guiguen Y."/>
        </authorList>
    </citation>
    <scope>NUCLEOTIDE SEQUENCE</scope>
    <source>
        <strain evidence="1">Pdj_M5554</strain>
    </source>
</reference>
<protein>
    <submittedName>
        <fullName evidence="1">Uncharacterized protein</fullName>
    </submittedName>
</protein>